<dbReference type="GeneID" id="103371768"/>
<sequence>MSSTKPSQNPEKFTIALLWKNPAFNNKMKHLILSNDNGSVKTLNDFVVLKSRSFRIISTRDFCDEDCPYPDQQVIDLLAHCYSGLHLFILAIDSENVQVEKIGSQIRKFQDIFGQTITEHLVVMFDKYMSNTSLDQLKETFNIELGTLSEHLVHDCMKWCKTRPVFQYHYRDYSEEVVKRRKNDLKWTSGQWRGRQETWGEESREDMQQMNHWPDSNCGRCVRDFQPLYGGGPRNPPSHGMLSFRDADPPPCNHERSGPHAASSRPANLQSTSNVRTETEPEQTIGESNGLRSGDTFNIVLLGLTGTGKSASGNTILTAMNPHLKPKQLFESRPSSIPITTKCQFKTIRSLYSRRVGVVDTPDFLNDEINDQAQVEECKKFCQPGHYVVLLVIQMGRFTEGEKGMLERLEMKLDCRIRENTIVLLTHGENAKGNVQSFIDERSHLRHIVNECGNRCHVFKNTSKEPKQVMELFKKIPDYETIFPEFTEKQSLIGCRVG</sequence>
<reference evidence="8" key="2">
    <citation type="submission" date="2025-04" db="UniProtKB">
        <authorList>
            <consortium name="RefSeq"/>
        </authorList>
    </citation>
    <scope>IDENTIFICATION</scope>
</reference>
<keyword evidence="2" id="KW-0547">Nucleotide-binding</keyword>
<dbReference type="RefSeq" id="XP_008299432.1">
    <property type="nucleotide sequence ID" value="XM_008301210.1"/>
</dbReference>
<organism evidence="6">
    <name type="scientific">Stegastes partitus</name>
    <name type="common">bicolor damselfish</name>
    <dbReference type="NCBI Taxonomy" id="144197"/>
    <lineage>
        <taxon>Eukaryota</taxon>
        <taxon>Metazoa</taxon>
        <taxon>Chordata</taxon>
        <taxon>Craniata</taxon>
        <taxon>Vertebrata</taxon>
        <taxon>Euteleostomi</taxon>
        <taxon>Actinopterygii</taxon>
        <taxon>Neopterygii</taxon>
        <taxon>Teleostei</taxon>
        <taxon>Neoteleostei</taxon>
        <taxon>Acanthomorphata</taxon>
        <taxon>Ovalentaria</taxon>
        <taxon>Pomacentridae</taxon>
        <taxon>Stegastes</taxon>
    </lineage>
</organism>
<dbReference type="InterPro" id="IPR027417">
    <property type="entry name" value="P-loop_NTPase"/>
</dbReference>
<protein>
    <submittedName>
        <fullName evidence="6">GTPase IMAP family member 8-like</fullName>
    </submittedName>
    <submittedName>
        <fullName evidence="8">Uncharacterized protein LOC103371768 isoform X1</fullName>
    </submittedName>
</protein>
<evidence type="ECO:0000313" key="6">
    <source>
        <dbReference type="Ensembl" id="ENSSPAP00000007538.1"/>
    </source>
</evidence>
<dbReference type="Ensembl" id="ENSSPAT00000007683.1">
    <property type="protein sequence ID" value="ENSSPAP00000007538.1"/>
    <property type="gene ID" value="ENSSPAG00000005772.1"/>
</dbReference>
<dbReference type="Gene3D" id="3.40.50.300">
    <property type="entry name" value="P-loop containing nucleotide triphosphate hydrolases"/>
    <property type="match status" value="2"/>
</dbReference>
<feature type="compositionally biased region" description="Basic and acidic residues" evidence="4">
    <location>
        <begin position="245"/>
        <end position="258"/>
    </location>
</feature>
<dbReference type="PROSITE" id="PS51720">
    <property type="entry name" value="G_AIG1"/>
    <property type="match status" value="1"/>
</dbReference>
<evidence type="ECO:0000256" key="2">
    <source>
        <dbReference type="ARBA" id="ARBA00022741"/>
    </source>
</evidence>
<evidence type="ECO:0000256" key="4">
    <source>
        <dbReference type="SAM" id="MobiDB-lite"/>
    </source>
</evidence>
<feature type="compositionally biased region" description="Polar residues" evidence="4">
    <location>
        <begin position="265"/>
        <end position="276"/>
    </location>
</feature>
<dbReference type="InterPro" id="IPR045058">
    <property type="entry name" value="GIMA/IAN/Toc"/>
</dbReference>
<feature type="domain" description="AIG1-type G" evidence="5">
    <location>
        <begin position="294"/>
        <end position="498"/>
    </location>
</feature>
<evidence type="ECO:0000259" key="5">
    <source>
        <dbReference type="PROSITE" id="PS51720"/>
    </source>
</evidence>
<feature type="region of interest" description="Disordered" evidence="4">
    <location>
        <begin position="229"/>
        <end position="291"/>
    </location>
</feature>
<comment type="similarity">
    <text evidence="1">Belongs to the TRAFAC class TrmE-Era-EngA-EngB-Septin-like GTPase superfamily. AIG1/Toc34/Toc159-like paraseptin GTPase family. IAN subfamily.</text>
</comment>
<keyword evidence="3" id="KW-0342">GTP-binding</keyword>
<dbReference type="OrthoDB" id="8954335at2759"/>
<name>A0A3B4ZF80_9TELE</name>
<proteinExistence type="inferred from homology"/>
<evidence type="ECO:0000313" key="7">
    <source>
        <dbReference type="Proteomes" id="UP000694891"/>
    </source>
</evidence>
<keyword evidence="7" id="KW-1185">Reference proteome</keyword>
<dbReference type="AlphaFoldDB" id="A0A3B4ZF80"/>
<dbReference type="PANTHER" id="PTHR10903">
    <property type="entry name" value="GTPASE, IMAP FAMILY MEMBER-RELATED"/>
    <property type="match status" value="1"/>
</dbReference>
<dbReference type="SUPFAM" id="SSF52540">
    <property type="entry name" value="P-loop containing nucleoside triphosphate hydrolases"/>
    <property type="match status" value="1"/>
</dbReference>
<evidence type="ECO:0000256" key="1">
    <source>
        <dbReference type="ARBA" id="ARBA00008535"/>
    </source>
</evidence>
<dbReference type="GO" id="GO:0005525">
    <property type="term" value="F:GTP binding"/>
    <property type="evidence" value="ECO:0007669"/>
    <property type="project" value="UniProtKB-KW"/>
</dbReference>
<dbReference type="InterPro" id="IPR006703">
    <property type="entry name" value="G_AIG1"/>
</dbReference>
<evidence type="ECO:0000313" key="8">
    <source>
        <dbReference type="RefSeq" id="XP_008299432.1"/>
    </source>
</evidence>
<dbReference type="GeneTree" id="ENSGT01140000282522"/>
<evidence type="ECO:0000256" key="3">
    <source>
        <dbReference type="ARBA" id="ARBA00023134"/>
    </source>
</evidence>
<gene>
    <name evidence="8" type="primary">LOC103371768</name>
</gene>
<dbReference type="Pfam" id="PF04548">
    <property type="entry name" value="AIG1"/>
    <property type="match status" value="1"/>
</dbReference>
<reference evidence="6" key="1">
    <citation type="submission" date="2023-09" db="UniProtKB">
        <authorList>
            <consortium name="Ensembl"/>
        </authorList>
    </citation>
    <scope>IDENTIFICATION</scope>
</reference>
<dbReference type="PANTHER" id="PTHR10903:SF188">
    <property type="entry name" value="GTPASE IMAP FAMILY MEMBER 2-LIKE-RELATED"/>
    <property type="match status" value="1"/>
</dbReference>
<accession>A0A3B4ZF80</accession>
<dbReference type="Proteomes" id="UP000694891">
    <property type="component" value="Unplaced"/>
</dbReference>